<reference evidence="1 2" key="1">
    <citation type="journal article" date="2020" name="bioRxiv">
        <title>Whole genome comparisons of ergot fungi reveals the divergence and evolution of species within the genus Claviceps are the result of varying mechanisms driving genome evolution and host range expansion.</title>
        <authorList>
            <person name="Wyka S.A."/>
            <person name="Mondo S.J."/>
            <person name="Liu M."/>
            <person name="Dettman J."/>
            <person name="Nalam V."/>
            <person name="Broders K.D."/>
        </authorList>
    </citation>
    <scope>NUCLEOTIDE SEQUENCE [LARGE SCALE GENOMIC DNA]</scope>
    <source>
        <strain evidence="1 2">Clav52</strain>
    </source>
</reference>
<dbReference type="AlphaFoldDB" id="A0A9P7QBX4"/>
<dbReference type="EMBL" id="SRRH01000474">
    <property type="protein sequence ID" value="KAG6288441.1"/>
    <property type="molecule type" value="Genomic_DNA"/>
</dbReference>
<proteinExistence type="predicted"/>
<sequence>MSNPVKEALTGAYNNMVKSLAEFGMATTEPERIMHDEAQAAKGRRLDVLGYPSIHGFSRYVMALKKCHHSELERREEIRKALQRGVMSIVLCVFPH</sequence>
<accession>A0A9P7QBX4</accession>
<gene>
    <name evidence="1" type="ORF">E4U09_005566</name>
</gene>
<dbReference type="Proteomes" id="UP000707071">
    <property type="component" value="Unassembled WGS sequence"/>
</dbReference>
<keyword evidence="2" id="KW-1185">Reference proteome</keyword>
<organism evidence="1 2">
    <name type="scientific">Claviceps aff. purpurea</name>
    <dbReference type="NCBI Taxonomy" id="1967640"/>
    <lineage>
        <taxon>Eukaryota</taxon>
        <taxon>Fungi</taxon>
        <taxon>Dikarya</taxon>
        <taxon>Ascomycota</taxon>
        <taxon>Pezizomycotina</taxon>
        <taxon>Sordariomycetes</taxon>
        <taxon>Hypocreomycetidae</taxon>
        <taxon>Hypocreales</taxon>
        <taxon>Clavicipitaceae</taxon>
        <taxon>Claviceps</taxon>
    </lineage>
</organism>
<evidence type="ECO:0000313" key="2">
    <source>
        <dbReference type="Proteomes" id="UP000707071"/>
    </source>
</evidence>
<name>A0A9P7QBX4_9HYPO</name>
<protein>
    <submittedName>
        <fullName evidence="1">Uncharacterized protein</fullName>
    </submittedName>
</protein>
<evidence type="ECO:0000313" key="1">
    <source>
        <dbReference type="EMBL" id="KAG6288441.1"/>
    </source>
</evidence>
<comment type="caution">
    <text evidence="1">The sequence shown here is derived from an EMBL/GenBank/DDBJ whole genome shotgun (WGS) entry which is preliminary data.</text>
</comment>